<reference evidence="1 2" key="1">
    <citation type="submission" date="2020-03" db="EMBL/GenBank/DDBJ databases">
        <title>Whole genome shotgun sequence of Phytohabitans rumicis NBRC 108638.</title>
        <authorList>
            <person name="Komaki H."/>
            <person name="Tamura T."/>
        </authorList>
    </citation>
    <scope>NUCLEOTIDE SEQUENCE [LARGE SCALE GENOMIC DNA]</scope>
    <source>
        <strain evidence="1 2">NBRC 108638</strain>
    </source>
</reference>
<organism evidence="1 2">
    <name type="scientific">Phytohabitans rumicis</name>
    <dbReference type="NCBI Taxonomy" id="1076125"/>
    <lineage>
        <taxon>Bacteria</taxon>
        <taxon>Bacillati</taxon>
        <taxon>Actinomycetota</taxon>
        <taxon>Actinomycetes</taxon>
        <taxon>Micromonosporales</taxon>
        <taxon>Micromonosporaceae</taxon>
    </lineage>
</organism>
<reference evidence="1 2" key="2">
    <citation type="submission" date="2020-03" db="EMBL/GenBank/DDBJ databases">
        <authorList>
            <person name="Ichikawa N."/>
            <person name="Kimura A."/>
            <person name="Kitahashi Y."/>
            <person name="Uohara A."/>
        </authorList>
    </citation>
    <scope>NUCLEOTIDE SEQUENCE [LARGE SCALE GENOMIC DNA]</scope>
    <source>
        <strain evidence="1 2">NBRC 108638</strain>
    </source>
</reference>
<gene>
    <name evidence="1" type="ORF">Prum_097890</name>
</gene>
<comment type="caution">
    <text evidence="1">The sequence shown here is derived from an EMBL/GenBank/DDBJ whole genome shotgun (WGS) entry which is preliminary data.</text>
</comment>
<name>A0A6V8LPW3_9ACTN</name>
<evidence type="ECO:0000313" key="1">
    <source>
        <dbReference type="EMBL" id="GFJ96147.1"/>
    </source>
</evidence>
<accession>A0A6V8LPW3</accession>
<proteinExistence type="predicted"/>
<sequence>MAGSPNQAGQRKFAGFAASVEGQTIGMNGDKEGNLVRLPVNTEVKMSDVRTDTRWQVFADVYTNSGKLAPRVPNWTPFRQTAADSFNSIVSNCSADPKAELTKLSDTFKQELEKQGVLG</sequence>
<protein>
    <submittedName>
        <fullName evidence="1">Uncharacterized protein</fullName>
    </submittedName>
</protein>
<dbReference type="AlphaFoldDB" id="A0A6V8LPW3"/>
<evidence type="ECO:0000313" key="2">
    <source>
        <dbReference type="Proteomes" id="UP000482960"/>
    </source>
</evidence>
<dbReference type="Proteomes" id="UP000482960">
    <property type="component" value="Unassembled WGS sequence"/>
</dbReference>
<dbReference type="SUPFAM" id="SSF53850">
    <property type="entry name" value="Periplasmic binding protein-like II"/>
    <property type="match status" value="1"/>
</dbReference>
<dbReference type="RefSeq" id="WP_218577915.1">
    <property type="nucleotide sequence ID" value="NZ_BLPG01000002.1"/>
</dbReference>
<dbReference type="EMBL" id="BLPG01000002">
    <property type="protein sequence ID" value="GFJ96147.1"/>
    <property type="molecule type" value="Genomic_DNA"/>
</dbReference>
<dbReference type="Gene3D" id="3.40.190.10">
    <property type="entry name" value="Periplasmic binding protein-like II"/>
    <property type="match status" value="1"/>
</dbReference>
<keyword evidence="2" id="KW-1185">Reference proteome</keyword>